<accession>A0A7W4TSE4</accession>
<dbReference type="PROSITE" id="PS51725">
    <property type="entry name" value="ABM"/>
    <property type="match status" value="1"/>
</dbReference>
<dbReference type="Gene3D" id="3.30.70.100">
    <property type="match status" value="1"/>
</dbReference>
<dbReference type="InterPro" id="IPR007138">
    <property type="entry name" value="ABM_dom"/>
</dbReference>
<keyword evidence="2" id="KW-0560">Oxidoreductase</keyword>
<name>A0A7W4TSE4_KINRA</name>
<organism evidence="2 3">
    <name type="scientific">Kineococcus radiotolerans</name>
    <dbReference type="NCBI Taxonomy" id="131568"/>
    <lineage>
        <taxon>Bacteria</taxon>
        <taxon>Bacillati</taxon>
        <taxon>Actinomycetota</taxon>
        <taxon>Actinomycetes</taxon>
        <taxon>Kineosporiales</taxon>
        <taxon>Kineosporiaceae</taxon>
        <taxon>Kineococcus</taxon>
    </lineage>
</organism>
<protein>
    <submittedName>
        <fullName evidence="2">Heme-degrading monooxygenase HmoA</fullName>
    </submittedName>
</protein>
<dbReference type="Proteomes" id="UP000533269">
    <property type="component" value="Unassembled WGS sequence"/>
</dbReference>
<proteinExistence type="predicted"/>
<evidence type="ECO:0000313" key="3">
    <source>
        <dbReference type="Proteomes" id="UP000533269"/>
    </source>
</evidence>
<dbReference type="EMBL" id="JACHVY010000012">
    <property type="protein sequence ID" value="MBB2903626.1"/>
    <property type="molecule type" value="Genomic_DNA"/>
</dbReference>
<dbReference type="InterPro" id="IPR011008">
    <property type="entry name" value="Dimeric_a/b-barrel"/>
</dbReference>
<evidence type="ECO:0000313" key="2">
    <source>
        <dbReference type="EMBL" id="MBB2903626.1"/>
    </source>
</evidence>
<feature type="domain" description="ABM" evidence="1">
    <location>
        <begin position="7"/>
        <end position="79"/>
    </location>
</feature>
<dbReference type="GO" id="GO:0004497">
    <property type="term" value="F:monooxygenase activity"/>
    <property type="evidence" value="ECO:0007669"/>
    <property type="project" value="UniProtKB-KW"/>
</dbReference>
<dbReference type="Pfam" id="PF03992">
    <property type="entry name" value="ABM"/>
    <property type="match status" value="1"/>
</dbReference>
<dbReference type="SUPFAM" id="SSF54909">
    <property type="entry name" value="Dimeric alpha+beta barrel"/>
    <property type="match status" value="1"/>
</dbReference>
<reference evidence="2 3" key="1">
    <citation type="submission" date="2020-08" db="EMBL/GenBank/DDBJ databases">
        <title>The Agave Microbiome: Exploring the role of microbial communities in plant adaptations to desert environments.</title>
        <authorList>
            <person name="Partida-Martinez L.P."/>
        </authorList>
    </citation>
    <scope>NUCLEOTIDE SEQUENCE [LARGE SCALE GENOMIC DNA]</scope>
    <source>
        <strain evidence="2 3">AS2.23</strain>
    </source>
</reference>
<keyword evidence="2" id="KW-0503">Monooxygenase</keyword>
<comment type="caution">
    <text evidence="2">The sequence shown here is derived from an EMBL/GenBank/DDBJ whole genome shotgun (WGS) entry which is preliminary data.</text>
</comment>
<gene>
    <name evidence="2" type="ORF">FHR75_004469</name>
</gene>
<sequence>MILEQAVLEQAVLDVRPGRAAAFEGAFSRAKTIIAAVPGFRRLTLSCCLERPDTYLLLMQWDTFKDHTEGFTGSPRYQE</sequence>
<dbReference type="AlphaFoldDB" id="A0A7W4TSE4"/>
<reference evidence="2 3" key="2">
    <citation type="submission" date="2020-08" db="EMBL/GenBank/DDBJ databases">
        <authorList>
            <person name="Partida-Martinez L."/>
            <person name="Huntemann M."/>
            <person name="Clum A."/>
            <person name="Wang J."/>
            <person name="Palaniappan K."/>
            <person name="Ritter S."/>
            <person name="Chen I.-M."/>
            <person name="Stamatis D."/>
            <person name="Reddy T."/>
            <person name="O'Malley R."/>
            <person name="Daum C."/>
            <person name="Shapiro N."/>
            <person name="Ivanova N."/>
            <person name="Kyrpides N."/>
            <person name="Woyke T."/>
        </authorList>
    </citation>
    <scope>NUCLEOTIDE SEQUENCE [LARGE SCALE GENOMIC DNA]</scope>
    <source>
        <strain evidence="2 3">AS2.23</strain>
    </source>
</reference>
<evidence type="ECO:0000259" key="1">
    <source>
        <dbReference type="PROSITE" id="PS51725"/>
    </source>
</evidence>